<evidence type="ECO:0000313" key="1">
    <source>
        <dbReference type="EMBL" id="EPZ36757.1"/>
    </source>
</evidence>
<keyword evidence="2" id="KW-1185">Reference proteome</keyword>
<reference evidence="1 2" key="1">
    <citation type="journal article" date="2013" name="Curr. Biol.">
        <title>Shared signatures of parasitism and phylogenomics unite Cryptomycota and microsporidia.</title>
        <authorList>
            <person name="James T.Y."/>
            <person name="Pelin A."/>
            <person name="Bonen L."/>
            <person name="Ahrendt S."/>
            <person name="Sain D."/>
            <person name="Corradi N."/>
            <person name="Stajich J.E."/>
        </authorList>
    </citation>
    <scope>NUCLEOTIDE SEQUENCE [LARGE SCALE GENOMIC DNA]</scope>
    <source>
        <strain evidence="1 2">CSF55</strain>
    </source>
</reference>
<proteinExistence type="predicted"/>
<sequence length="59" mass="6855">MNMRNANIGKAKAVKSFIKPNGKTKFKKIGILLRNVYLDDLTRTNLRDMQFEVVNSRTR</sequence>
<protein>
    <submittedName>
        <fullName evidence="1">Uncharacterized protein</fullName>
    </submittedName>
</protein>
<dbReference type="Proteomes" id="UP000030755">
    <property type="component" value="Unassembled WGS sequence"/>
</dbReference>
<gene>
    <name evidence="1" type="ORF">O9G_005945</name>
</gene>
<dbReference type="EMBL" id="KE560457">
    <property type="protein sequence ID" value="EPZ36757.1"/>
    <property type="molecule type" value="Genomic_DNA"/>
</dbReference>
<name>A0A075B2H9_ROZAC</name>
<dbReference type="HOGENOM" id="CLU_2962152_0_0_1"/>
<organism evidence="1 2">
    <name type="scientific">Rozella allomycis (strain CSF55)</name>
    <dbReference type="NCBI Taxonomy" id="988480"/>
    <lineage>
        <taxon>Eukaryota</taxon>
        <taxon>Fungi</taxon>
        <taxon>Fungi incertae sedis</taxon>
        <taxon>Cryptomycota</taxon>
        <taxon>Cryptomycota incertae sedis</taxon>
        <taxon>Rozella</taxon>
    </lineage>
</organism>
<dbReference type="AlphaFoldDB" id="A0A075B2H9"/>
<accession>A0A075B2H9</accession>
<evidence type="ECO:0000313" key="2">
    <source>
        <dbReference type="Proteomes" id="UP000030755"/>
    </source>
</evidence>